<keyword evidence="13" id="KW-0472">Membrane</keyword>
<evidence type="ECO:0000256" key="9">
    <source>
        <dbReference type="ARBA" id="ARBA00046642"/>
    </source>
</evidence>
<dbReference type="Pfam" id="PF00265">
    <property type="entry name" value="TK"/>
    <property type="match status" value="1"/>
</dbReference>
<reference evidence="14" key="1">
    <citation type="journal article" date="2016" name="Gigascience">
        <title>De novo construction of an expanded transcriptome assembly for the western tarnished plant bug, Lygus hesperus.</title>
        <authorList>
            <person name="Tassone E.E."/>
            <person name="Geib S.M."/>
            <person name="Hall B."/>
            <person name="Fabrick J.A."/>
            <person name="Brent C.S."/>
            <person name="Hull J.J."/>
        </authorList>
    </citation>
    <scope>NUCLEOTIDE SEQUENCE</scope>
</reference>
<feature type="non-terminal residue" evidence="14">
    <location>
        <position position="1"/>
    </location>
</feature>
<dbReference type="EMBL" id="GDHC01005393">
    <property type="protein sequence ID" value="JAQ13236.1"/>
    <property type="molecule type" value="Transcribed_RNA"/>
</dbReference>
<keyword evidence="3 11" id="KW-0808">Transferase</keyword>
<dbReference type="InterPro" id="IPR027417">
    <property type="entry name" value="P-loop_NTPase"/>
</dbReference>
<evidence type="ECO:0000256" key="8">
    <source>
        <dbReference type="ARBA" id="ARBA00022840"/>
    </source>
</evidence>
<protein>
    <recommendedName>
        <fullName evidence="11">Thymidine kinase</fullName>
        <ecNumber evidence="11">2.7.1.21</ecNumber>
    </recommendedName>
</protein>
<evidence type="ECO:0000256" key="4">
    <source>
        <dbReference type="ARBA" id="ARBA00022723"/>
    </source>
</evidence>
<dbReference type="PANTHER" id="PTHR11441:SF0">
    <property type="entry name" value="THYMIDINE KINASE, CYTOSOLIC"/>
    <property type="match status" value="1"/>
</dbReference>
<accession>A0A146M378</accession>
<evidence type="ECO:0000256" key="5">
    <source>
        <dbReference type="ARBA" id="ARBA00022741"/>
    </source>
</evidence>
<evidence type="ECO:0000256" key="1">
    <source>
        <dbReference type="ARBA" id="ARBA00007587"/>
    </source>
</evidence>
<keyword evidence="4" id="KW-0479">Metal-binding</keyword>
<dbReference type="Gene3D" id="3.30.60.20">
    <property type="match status" value="1"/>
</dbReference>
<dbReference type="GO" id="GO:0046872">
    <property type="term" value="F:metal ion binding"/>
    <property type="evidence" value="ECO:0007669"/>
    <property type="project" value="UniProtKB-KW"/>
</dbReference>
<keyword evidence="2 11" id="KW-0237">DNA synthesis</keyword>
<dbReference type="AlphaFoldDB" id="A0A146M378"/>
<comment type="catalytic activity">
    <reaction evidence="10">
        <text>thymidine + ATP = dTMP + ADP + H(+)</text>
        <dbReference type="Rhea" id="RHEA:19129"/>
        <dbReference type="ChEBI" id="CHEBI:15378"/>
        <dbReference type="ChEBI" id="CHEBI:17748"/>
        <dbReference type="ChEBI" id="CHEBI:30616"/>
        <dbReference type="ChEBI" id="CHEBI:63528"/>
        <dbReference type="ChEBI" id="CHEBI:456216"/>
        <dbReference type="EC" id="2.7.1.21"/>
    </reaction>
    <physiologicalReaction direction="left-to-right" evidence="10">
        <dbReference type="Rhea" id="RHEA:19130"/>
    </physiologicalReaction>
</comment>
<keyword evidence="7" id="KW-0862">Zinc</keyword>
<evidence type="ECO:0000256" key="12">
    <source>
        <dbReference type="RuleBase" id="RU004165"/>
    </source>
</evidence>
<evidence type="ECO:0000256" key="7">
    <source>
        <dbReference type="ARBA" id="ARBA00022833"/>
    </source>
</evidence>
<evidence type="ECO:0000256" key="3">
    <source>
        <dbReference type="ARBA" id="ARBA00022679"/>
    </source>
</evidence>
<dbReference type="GO" id="GO:0004797">
    <property type="term" value="F:thymidine kinase activity"/>
    <property type="evidence" value="ECO:0007669"/>
    <property type="project" value="UniProtKB-EC"/>
</dbReference>
<dbReference type="GO" id="GO:0042802">
    <property type="term" value="F:identical protein binding"/>
    <property type="evidence" value="ECO:0007669"/>
    <property type="project" value="UniProtKB-ARBA"/>
</dbReference>
<feature type="transmembrane region" description="Helical" evidence="13">
    <location>
        <begin position="12"/>
        <end position="36"/>
    </location>
</feature>
<keyword evidence="13" id="KW-1133">Transmembrane helix</keyword>
<keyword evidence="8 11" id="KW-0067">ATP-binding</keyword>
<dbReference type="GO" id="GO:0046104">
    <property type="term" value="P:thymidine metabolic process"/>
    <property type="evidence" value="ECO:0007669"/>
    <property type="project" value="TreeGrafter"/>
</dbReference>
<organism evidence="14">
    <name type="scientific">Lygus hesperus</name>
    <name type="common">Western plant bug</name>
    <dbReference type="NCBI Taxonomy" id="30085"/>
    <lineage>
        <taxon>Eukaryota</taxon>
        <taxon>Metazoa</taxon>
        <taxon>Ecdysozoa</taxon>
        <taxon>Arthropoda</taxon>
        <taxon>Hexapoda</taxon>
        <taxon>Insecta</taxon>
        <taxon>Pterygota</taxon>
        <taxon>Neoptera</taxon>
        <taxon>Paraneoptera</taxon>
        <taxon>Hemiptera</taxon>
        <taxon>Heteroptera</taxon>
        <taxon>Panheteroptera</taxon>
        <taxon>Cimicomorpha</taxon>
        <taxon>Miridae</taxon>
        <taxon>Mirini</taxon>
        <taxon>Lygus</taxon>
    </lineage>
</organism>
<proteinExistence type="inferred from homology"/>
<keyword evidence="6 11" id="KW-0418">Kinase</keyword>
<evidence type="ECO:0000256" key="10">
    <source>
        <dbReference type="ARBA" id="ARBA00048113"/>
    </source>
</evidence>
<dbReference type="GO" id="GO:0071897">
    <property type="term" value="P:DNA biosynthetic process"/>
    <property type="evidence" value="ECO:0007669"/>
    <property type="project" value="UniProtKB-KW"/>
</dbReference>
<evidence type="ECO:0000256" key="13">
    <source>
        <dbReference type="SAM" id="Phobius"/>
    </source>
</evidence>
<comment type="similarity">
    <text evidence="1 12">Belongs to the thymidine kinase family.</text>
</comment>
<sequence>IDIDVPSLRLVLFLFFIFTFREIGDYCAGGFGFFILTMTGLKKKGKLQVVFGPMFSGKTSELIRRVQRYNLAGYRCLVVRYTHDNRYSTDSVATHDGMALNAILTSKLCDISHLVEPYDVIGIDEGQFFPDIVEFCEAQSDSGKKVVVAALDGTYQRAAFGRVLGLIPLAEEVLKLNSICMSCSAEAPFTKRIGRETEVEVIGGAEKYMSVCQDCYVSEPTIARSPFKNLRPPAYVIPINLL</sequence>
<gene>
    <name evidence="14" type="primary">TK1_0</name>
    <name evidence="14" type="ORF">g.44792</name>
</gene>
<evidence type="ECO:0000313" key="14">
    <source>
        <dbReference type="EMBL" id="JAQ13236.1"/>
    </source>
</evidence>
<dbReference type="FunFam" id="3.40.50.300:FF:001270">
    <property type="entry name" value="Thymidine kinase"/>
    <property type="match status" value="1"/>
</dbReference>
<keyword evidence="5 11" id="KW-0547">Nucleotide-binding</keyword>
<evidence type="ECO:0000256" key="11">
    <source>
        <dbReference type="RuleBase" id="RU000544"/>
    </source>
</evidence>
<evidence type="ECO:0000256" key="2">
    <source>
        <dbReference type="ARBA" id="ARBA00022634"/>
    </source>
</evidence>
<dbReference type="GO" id="GO:0005524">
    <property type="term" value="F:ATP binding"/>
    <property type="evidence" value="ECO:0007669"/>
    <property type="project" value="UniProtKB-KW"/>
</dbReference>
<dbReference type="InterPro" id="IPR001267">
    <property type="entry name" value="Thymidine_kinase"/>
</dbReference>
<evidence type="ECO:0000256" key="6">
    <source>
        <dbReference type="ARBA" id="ARBA00022777"/>
    </source>
</evidence>
<name>A0A146M378_LYGHE</name>
<dbReference type="EC" id="2.7.1.21" evidence="11"/>
<dbReference type="PANTHER" id="PTHR11441">
    <property type="entry name" value="THYMIDINE KINASE"/>
    <property type="match status" value="1"/>
</dbReference>
<dbReference type="SUPFAM" id="SSF52540">
    <property type="entry name" value="P-loop containing nucleoside triphosphate hydrolases"/>
    <property type="match status" value="1"/>
</dbReference>
<dbReference type="SUPFAM" id="SSF57716">
    <property type="entry name" value="Glucocorticoid receptor-like (DNA-binding domain)"/>
    <property type="match status" value="1"/>
</dbReference>
<dbReference type="Gene3D" id="3.40.50.300">
    <property type="entry name" value="P-loop containing nucleotide triphosphate hydrolases"/>
    <property type="match status" value="1"/>
</dbReference>
<comment type="subunit">
    <text evidence="9">Homotetramer. Tetramerization from dimerization is induced by ATP and increases catalytic efficiency due to a high affinity for thymidine. Tetramerization is inhibited by phosphorylation at Ser-13. Interacts (via the KEN box) with FZR1.</text>
</comment>
<keyword evidence="13" id="KW-0812">Transmembrane</keyword>